<accession>A0A418X168</accession>
<reference evidence="1 2" key="1">
    <citation type="submission" date="2018-09" db="EMBL/GenBank/DDBJ databases">
        <authorList>
            <person name="Zhu H."/>
        </authorList>
    </citation>
    <scope>NUCLEOTIDE SEQUENCE [LARGE SCALE GENOMIC DNA]</scope>
    <source>
        <strain evidence="1 2">K2R10-39</strain>
    </source>
</reference>
<proteinExistence type="predicted"/>
<dbReference type="Proteomes" id="UP000285190">
    <property type="component" value="Unassembled WGS sequence"/>
</dbReference>
<dbReference type="OrthoDB" id="8779117at2"/>
<organism evidence="1 2">
    <name type="scientific">Noviherbaspirillum cavernae</name>
    <dbReference type="NCBI Taxonomy" id="2320862"/>
    <lineage>
        <taxon>Bacteria</taxon>
        <taxon>Pseudomonadati</taxon>
        <taxon>Pseudomonadota</taxon>
        <taxon>Betaproteobacteria</taxon>
        <taxon>Burkholderiales</taxon>
        <taxon>Oxalobacteraceae</taxon>
        <taxon>Noviherbaspirillum</taxon>
    </lineage>
</organism>
<evidence type="ECO:0000313" key="2">
    <source>
        <dbReference type="Proteomes" id="UP000285190"/>
    </source>
</evidence>
<keyword evidence="2" id="KW-1185">Reference proteome</keyword>
<gene>
    <name evidence="1" type="ORF">D3870_09350</name>
</gene>
<protein>
    <submittedName>
        <fullName evidence="1">Uncharacterized protein</fullName>
    </submittedName>
</protein>
<name>A0A418X168_9BURK</name>
<dbReference type="EMBL" id="QYUN01000002">
    <property type="protein sequence ID" value="RJG06186.1"/>
    <property type="molecule type" value="Genomic_DNA"/>
</dbReference>
<comment type="caution">
    <text evidence="1">The sequence shown here is derived from an EMBL/GenBank/DDBJ whole genome shotgun (WGS) entry which is preliminary data.</text>
</comment>
<evidence type="ECO:0000313" key="1">
    <source>
        <dbReference type="EMBL" id="RJG06186.1"/>
    </source>
</evidence>
<dbReference type="RefSeq" id="WP_119738537.1">
    <property type="nucleotide sequence ID" value="NZ_QYUN01000002.1"/>
</dbReference>
<dbReference type="AlphaFoldDB" id="A0A418X168"/>
<sequence length="114" mass="13032">MDILLIELILWGGLLLLFWCLKDGLGKVESEIESLGILKNQHHPTESMHRMRFSVPDEVTDVIGTYRDEAIYRHVLVDGNRYVFDRVQIAEQSMALGENERCIAPGLVYVRCDG</sequence>